<proteinExistence type="predicted"/>
<dbReference type="GeneID" id="91089649"/>
<keyword evidence="2" id="KW-0812">Transmembrane</keyword>
<evidence type="ECO:0000313" key="3">
    <source>
        <dbReference type="EMBL" id="WVN90204.1"/>
    </source>
</evidence>
<dbReference type="RefSeq" id="XP_066070904.1">
    <property type="nucleotide sequence ID" value="XM_066214807.1"/>
</dbReference>
<feature type="transmembrane region" description="Helical" evidence="2">
    <location>
        <begin position="261"/>
        <end position="284"/>
    </location>
</feature>
<reference evidence="3" key="2">
    <citation type="journal article" date="2022" name="Elife">
        <title>Obligate sexual reproduction of a homothallic fungus closely related to the Cryptococcus pathogenic species complex.</title>
        <authorList>
            <person name="Passer A.R."/>
            <person name="Clancey S.A."/>
            <person name="Shea T."/>
            <person name="David-Palma M."/>
            <person name="Averette A.F."/>
            <person name="Boekhout T."/>
            <person name="Porcel B.M."/>
            <person name="Nowrousian M."/>
            <person name="Cuomo C.A."/>
            <person name="Sun S."/>
            <person name="Heitman J."/>
            <person name="Coelho M.A."/>
        </authorList>
    </citation>
    <scope>NUCLEOTIDE SEQUENCE</scope>
    <source>
        <strain evidence="3">CBS 7841</strain>
    </source>
</reference>
<keyword evidence="2" id="KW-0472">Membrane</keyword>
<reference evidence="3" key="1">
    <citation type="submission" date="2016-06" db="EMBL/GenBank/DDBJ databases">
        <authorList>
            <person name="Cuomo C."/>
            <person name="Litvintseva A."/>
            <person name="Heitman J."/>
            <person name="Chen Y."/>
            <person name="Sun S."/>
            <person name="Springer D."/>
            <person name="Dromer F."/>
            <person name="Young S."/>
            <person name="Zeng Q."/>
            <person name="Chapman S."/>
            <person name="Gujja S."/>
            <person name="Saif S."/>
            <person name="Birren B."/>
        </authorList>
    </citation>
    <scope>NUCLEOTIDE SEQUENCE</scope>
    <source>
        <strain evidence="3">CBS 7841</strain>
    </source>
</reference>
<dbReference type="Proteomes" id="UP000094043">
    <property type="component" value="Chromosome 7"/>
</dbReference>
<feature type="transmembrane region" description="Helical" evidence="2">
    <location>
        <begin position="425"/>
        <end position="446"/>
    </location>
</feature>
<evidence type="ECO:0000256" key="2">
    <source>
        <dbReference type="SAM" id="Phobius"/>
    </source>
</evidence>
<feature type="transmembrane region" description="Helical" evidence="2">
    <location>
        <begin position="337"/>
        <end position="361"/>
    </location>
</feature>
<dbReference type="KEGG" id="cdep:91089649"/>
<evidence type="ECO:0000313" key="4">
    <source>
        <dbReference type="Proteomes" id="UP000094043"/>
    </source>
</evidence>
<feature type="transmembrane region" description="Helical" evidence="2">
    <location>
        <begin position="305"/>
        <end position="325"/>
    </location>
</feature>
<name>A0AAJ8JXN1_9TREE</name>
<reference evidence="3" key="3">
    <citation type="submission" date="2024-01" db="EMBL/GenBank/DDBJ databases">
        <authorList>
            <person name="Coelho M.A."/>
            <person name="David-Palma M."/>
            <person name="Shea T."/>
            <person name="Sun S."/>
            <person name="Cuomo C.A."/>
            <person name="Heitman J."/>
        </authorList>
    </citation>
    <scope>NUCLEOTIDE SEQUENCE</scope>
    <source>
        <strain evidence="3">CBS 7841</strain>
    </source>
</reference>
<protein>
    <submittedName>
        <fullName evidence="3">Uncharacterized protein</fullName>
    </submittedName>
</protein>
<feature type="transmembrane region" description="Helical" evidence="2">
    <location>
        <begin position="167"/>
        <end position="185"/>
    </location>
</feature>
<keyword evidence="4" id="KW-1185">Reference proteome</keyword>
<organism evidence="3 4">
    <name type="scientific">Cryptococcus depauperatus CBS 7841</name>
    <dbReference type="NCBI Taxonomy" id="1295531"/>
    <lineage>
        <taxon>Eukaryota</taxon>
        <taxon>Fungi</taxon>
        <taxon>Dikarya</taxon>
        <taxon>Basidiomycota</taxon>
        <taxon>Agaricomycotina</taxon>
        <taxon>Tremellomycetes</taxon>
        <taxon>Tremellales</taxon>
        <taxon>Cryptococcaceae</taxon>
        <taxon>Cryptococcus</taxon>
    </lineage>
</organism>
<dbReference type="EMBL" id="CP143790">
    <property type="protein sequence ID" value="WVN90204.1"/>
    <property type="molecule type" value="Genomic_DNA"/>
</dbReference>
<dbReference type="AlphaFoldDB" id="A0AAJ8JXN1"/>
<accession>A0AAJ8JXN1</accession>
<gene>
    <name evidence="3" type="ORF">L203_105440</name>
</gene>
<feature type="region of interest" description="Disordered" evidence="1">
    <location>
        <begin position="563"/>
        <end position="586"/>
    </location>
</feature>
<feature type="region of interest" description="Disordered" evidence="1">
    <location>
        <begin position="87"/>
        <end position="109"/>
    </location>
</feature>
<feature type="compositionally biased region" description="Polar residues" evidence="1">
    <location>
        <begin position="577"/>
        <end position="586"/>
    </location>
</feature>
<feature type="transmembrane region" description="Helical" evidence="2">
    <location>
        <begin position="206"/>
        <end position="224"/>
    </location>
</feature>
<sequence length="586" mass="66052">MDVQPEITAPKTTHAEAPGGFPGLYTLFKQRLSFGLIASIQLVIFQAREHIQPLRITVQSADPVLGNLSSPNPFPLKASSIASLDRAVPDGPVSGNSKPPKGSLSRRRGVRTEAVMIDRQTVVGRTNPLSSNPTCGHVVGRKYPLPVYNSCSRLPSADRFTEMTPTVMAFSALISLTGTLFMLWHTWHYDRWRCLLYSKDNWFRTVMCYILFGSLICLQVYTWIEVHVLYDEYWIYLPPLKQTIVTPWQLYTPTHYRIWKLSLYFITAGWGFLQGVHLEEFLYWGYLIKSINTPGGPKSSWLRSGFFKIWIILFVASFALLIGAVHIENHNLDMIRAYLFLVGSCMSLLLAFASIGLCIILPSFLRSIKRHGVDYEVLERLHFFAEMNEIRTVCRLVYSISFLTLSADAFTEEKRINKNQFWADLLYLVGHLGLFLATCLSIVILLPRNMTSESLPTAPQALQPMVAYKPPATEGYAPRRFLELGQRLNVTHGGKGDSLSNNGNNGFEMQITPPIDDTSSGYSSKTKIEAAPFSEVVEKNKRARFSELPGLPTVVQKFTSPFETQMPSEKGPAKVFVTTSHTVREE</sequence>
<keyword evidence="2" id="KW-1133">Transmembrane helix</keyword>
<evidence type="ECO:0000256" key="1">
    <source>
        <dbReference type="SAM" id="MobiDB-lite"/>
    </source>
</evidence>